<dbReference type="Pfam" id="PF07167">
    <property type="entry name" value="PhaC_N"/>
    <property type="match status" value="1"/>
</dbReference>
<gene>
    <name evidence="4" type="ORF">HJA_13855</name>
</gene>
<organism evidence="4 5">
    <name type="scientific">Hyphomonas jannaschiana VP2</name>
    <dbReference type="NCBI Taxonomy" id="1280952"/>
    <lineage>
        <taxon>Bacteria</taxon>
        <taxon>Pseudomonadati</taxon>
        <taxon>Pseudomonadota</taxon>
        <taxon>Alphaproteobacteria</taxon>
        <taxon>Hyphomonadales</taxon>
        <taxon>Hyphomonadaceae</taxon>
        <taxon>Hyphomonas</taxon>
    </lineage>
</organism>
<name>A0A059F8P3_9PROT</name>
<dbReference type="EMBL" id="ARYJ01000010">
    <property type="protein sequence ID" value="KCZ86969.1"/>
    <property type="molecule type" value="Genomic_DNA"/>
</dbReference>
<dbReference type="PATRIC" id="fig|1280952.3.peg.2773"/>
<dbReference type="eggNOG" id="COG3243">
    <property type="taxonomic scope" value="Bacteria"/>
</dbReference>
<proteinExistence type="predicted"/>
<feature type="domain" description="Poly-beta-hydroxybutyrate polymerase N-terminal" evidence="3">
    <location>
        <begin position="92"/>
        <end position="261"/>
    </location>
</feature>
<evidence type="ECO:0000313" key="5">
    <source>
        <dbReference type="Proteomes" id="UP000024816"/>
    </source>
</evidence>
<dbReference type="SUPFAM" id="SSF53474">
    <property type="entry name" value="alpha/beta-Hydrolases"/>
    <property type="match status" value="1"/>
</dbReference>
<dbReference type="PANTHER" id="PTHR36837:SF5">
    <property type="entry name" value="POLY-3-HYDROXYBUTYRATE SYNTHASE"/>
    <property type="match status" value="1"/>
</dbReference>
<comment type="caution">
    <text evidence="4">The sequence shown here is derived from an EMBL/GenBank/DDBJ whole genome shotgun (WGS) entry which is preliminary data.</text>
</comment>
<dbReference type="Gene3D" id="3.40.50.1820">
    <property type="entry name" value="alpha/beta hydrolase"/>
    <property type="match status" value="1"/>
</dbReference>
<keyword evidence="2" id="KW-0012">Acyltransferase</keyword>
<reference evidence="4 5" key="1">
    <citation type="journal article" date="2014" name="Antonie Van Leeuwenhoek">
        <title>Hyphomonas beringensis sp. nov. and Hyphomonas chukchiensis sp. nov., isolated from surface seawater of the Bering Sea and Chukchi Sea.</title>
        <authorList>
            <person name="Li C."/>
            <person name="Lai Q."/>
            <person name="Li G."/>
            <person name="Dong C."/>
            <person name="Wang J."/>
            <person name="Liao Y."/>
            <person name="Shao Z."/>
        </authorList>
    </citation>
    <scope>NUCLEOTIDE SEQUENCE [LARGE SCALE GENOMIC DNA]</scope>
    <source>
        <strain evidence="4 5">VP2</strain>
    </source>
</reference>
<evidence type="ECO:0000259" key="3">
    <source>
        <dbReference type="Pfam" id="PF07167"/>
    </source>
</evidence>
<keyword evidence="5" id="KW-1185">Reference proteome</keyword>
<dbReference type="InterPro" id="IPR029058">
    <property type="entry name" value="AB_hydrolase_fold"/>
</dbReference>
<keyword evidence="1" id="KW-0808">Transferase</keyword>
<protein>
    <submittedName>
        <fullName evidence="4">PHA-synthase 2</fullName>
    </submittedName>
</protein>
<evidence type="ECO:0000313" key="4">
    <source>
        <dbReference type="EMBL" id="KCZ86969.1"/>
    </source>
</evidence>
<evidence type="ECO:0000256" key="1">
    <source>
        <dbReference type="ARBA" id="ARBA00022679"/>
    </source>
</evidence>
<dbReference type="Proteomes" id="UP000024816">
    <property type="component" value="Unassembled WGS sequence"/>
</dbReference>
<dbReference type="STRING" id="1280952.HJA_13855"/>
<dbReference type="GO" id="GO:0042619">
    <property type="term" value="P:poly-hydroxybutyrate biosynthetic process"/>
    <property type="evidence" value="ECO:0007669"/>
    <property type="project" value="InterPro"/>
</dbReference>
<evidence type="ECO:0000256" key="2">
    <source>
        <dbReference type="ARBA" id="ARBA00023315"/>
    </source>
</evidence>
<dbReference type="InterPro" id="IPR051321">
    <property type="entry name" value="PHA/PHB_synthase"/>
</dbReference>
<accession>A0A059F8P3</accession>
<dbReference type="GO" id="GO:0016746">
    <property type="term" value="F:acyltransferase activity"/>
    <property type="evidence" value="ECO:0007669"/>
    <property type="project" value="UniProtKB-KW"/>
</dbReference>
<dbReference type="InterPro" id="IPR010941">
    <property type="entry name" value="PhaC_N"/>
</dbReference>
<dbReference type="AlphaFoldDB" id="A0A059F8P3"/>
<sequence length="579" mass="64192">MLVDTEYLSSGGLREGHMTTPKDEIARSAAETTLALNPLMGGINREELVGAVAMMLRSTMTNPVTTAKSASRIAKENANILMGKSQRKADPKDRRFRDPAWEHNPFYRRGMQAYLATQEHLNDWVSDLKMSELEHARAKFVMGMITDALAPTNTLIGNPAATKRVVDSGGLSLLKGLKNAYTDLTKNGGMPSQVDKRPFKVGKNLAITEGQVIWKNEMLELIQYAPKTDKVHRTPILIIPPQINKFYAMDLSPMTSMVQFLLAMEQQTFVVSWRNPKREHRNWGMQEYIDSLIQASEVVRKVTKSKKINVSGACSGGITTATLASLLAAAGDDRINSITFMVCVLNPQKEDSELGQIVSDGSLEIARAYSKKKGILKGDDLARMFAWMRPNDLIWNYVVNNYLMGEDPAPFDVLYWNNDSTNLPAQLHSDYLDMGLDQPFDHPGEYEVAGHMLDMSKVKSDAFIVAGLTDHITPWKACYRTAGLLGSDNVEFILSSSGHIQSLLNPPGNPKAKMFRNPEIAPTADEWAAGATEEAGSWWPIWGEWLKARSGTLKTAPKACGSDAFQPLYPAPGRYVFDE</sequence>
<dbReference type="PANTHER" id="PTHR36837">
    <property type="entry name" value="POLY(3-HYDROXYALKANOATE) POLYMERASE SUBUNIT PHAC"/>
    <property type="match status" value="1"/>
</dbReference>